<reference evidence="3" key="1">
    <citation type="journal article" date="2008" name="J. Bacteriol.">
        <title>Genome sequence of the fish pathogen Renibacterium salmoninarum suggests reductive evolution away from an environmental Arthrobacter ancestor.</title>
        <authorList>
            <person name="Wiens G.D."/>
            <person name="Rockey D.D."/>
            <person name="Wu Z."/>
            <person name="Chang J."/>
            <person name="Levy R."/>
            <person name="Crane S."/>
            <person name="Chen D.S."/>
            <person name="Capri G.R."/>
            <person name="Burnett J.R."/>
            <person name="Sudheesh P.S."/>
            <person name="Schipma M.J."/>
            <person name="Burd H."/>
            <person name="Bhattacharyya A."/>
            <person name="Rhodes L.D."/>
            <person name="Kaul R."/>
            <person name="Strom M.S."/>
        </authorList>
    </citation>
    <scope>NUCLEOTIDE SEQUENCE [LARGE SCALE GENOMIC DNA]</scope>
    <source>
        <strain evidence="3">ATCC 33209 / DSM 20767 / JCM 11484 / NBRC 15589 / NCIMB 2235</strain>
    </source>
</reference>
<evidence type="ECO:0000313" key="3">
    <source>
        <dbReference type="Proteomes" id="UP000002007"/>
    </source>
</evidence>
<accession>A9WQY8</accession>
<sequence>MTEPISSDAPDAASGHETRQVTVRRAPKYVPFLIAGAILGVIAAGIVAVVPQDNQYDKSTVFGFFVVLLIIAGTGFGGLVALVIDWSGRRKASAALVEETDEDVQE</sequence>
<dbReference type="EMBL" id="CP000910">
    <property type="protein sequence ID" value="ABY23594.1"/>
    <property type="molecule type" value="Genomic_DNA"/>
</dbReference>
<dbReference type="KEGG" id="rsa:RSal33209_1861"/>
<dbReference type="STRING" id="288705.RSal33209_1861"/>
<dbReference type="HOGENOM" id="CLU_163292_2_0_11"/>
<keyword evidence="1" id="KW-0812">Transmembrane</keyword>
<feature type="transmembrane region" description="Helical" evidence="1">
    <location>
        <begin position="29"/>
        <end position="50"/>
    </location>
</feature>
<proteinExistence type="predicted"/>
<protein>
    <submittedName>
        <fullName evidence="2">Uncharacterized protein</fullName>
    </submittedName>
</protein>
<dbReference type="eggNOG" id="ENOG5033IUE">
    <property type="taxonomic scope" value="Bacteria"/>
</dbReference>
<dbReference type="RefSeq" id="WP_012245265.1">
    <property type="nucleotide sequence ID" value="NC_010168.1"/>
</dbReference>
<organism evidence="2 3">
    <name type="scientific">Renibacterium salmoninarum (strain ATCC 33209 / DSM 20767 / JCM 11484 / NBRC 15589 / NCIMB 2235)</name>
    <dbReference type="NCBI Taxonomy" id="288705"/>
    <lineage>
        <taxon>Bacteria</taxon>
        <taxon>Bacillati</taxon>
        <taxon>Actinomycetota</taxon>
        <taxon>Actinomycetes</taxon>
        <taxon>Micrococcales</taxon>
        <taxon>Micrococcaceae</taxon>
        <taxon>Renibacterium</taxon>
    </lineage>
</organism>
<evidence type="ECO:0000256" key="1">
    <source>
        <dbReference type="SAM" id="Phobius"/>
    </source>
</evidence>
<name>A9WQY8_RENSM</name>
<keyword evidence="1" id="KW-1133">Transmembrane helix</keyword>
<dbReference type="AlphaFoldDB" id="A9WQY8"/>
<feature type="transmembrane region" description="Helical" evidence="1">
    <location>
        <begin position="62"/>
        <end position="84"/>
    </location>
</feature>
<keyword evidence="1" id="KW-0472">Membrane</keyword>
<gene>
    <name evidence="2" type="ordered locus">RSal33209_1861</name>
</gene>
<evidence type="ECO:0000313" key="2">
    <source>
        <dbReference type="EMBL" id="ABY23594.1"/>
    </source>
</evidence>
<keyword evidence="3" id="KW-1185">Reference proteome</keyword>
<dbReference type="Proteomes" id="UP000002007">
    <property type="component" value="Chromosome"/>
</dbReference>